<dbReference type="PROSITE" id="PS51620">
    <property type="entry name" value="SAM_TRM61"/>
    <property type="match status" value="1"/>
</dbReference>
<keyword evidence="1 7" id="KW-0489">Methyltransferase</keyword>
<dbReference type="PANTHER" id="PTHR12133:SF1">
    <property type="entry name" value="TRNA (ADENINE(58)-N(1))-METHYLTRANSFERASE, MITOCHONDRIAL"/>
    <property type="match status" value="1"/>
</dbReference>
<feature type="binding site" evidence="5">
    <location>
        <position position="161"/>
    </location>
    <ligand>
        <name>S-adenosyl-L-methionine</name>
        <dbReference type="ChEBI" id="CHEBI:59789"/>
    </ligand>
</feature>
<dbReference type="Pfam" id="PF08704">
    <property type="entry name" value="GCD14"/>
    <property type="match status" value="1"/>
</dbReference>
<feature type="binding site" evidence="5">
    <location>
        <position position="133"/>
    </location>
    <ligand>
        <name>S-adenosyl-L-methionine</name>
        <dbReference type="ChEBI" id="CHEBI:59789"/>
    </ligand>
</feature>
<name>A0A7C3IXA4_9CREN</name>
<evidence type="ECO:0000256" key="2">
    <source>
        <dbReference type="ARBA" id="ARBA00022679"/>
    </source>
</evidence>
<dbReference type="EMBL" id="DSTX01000006">
    <property type="protein sequence ID" value="HFK20490.1"/>
    <property type="molecule type" value="Genomic_DNA"/>
</dbReference>
<gene>
    <name evidence="7" type="ORF">ENS19_04325</name>
</gene>
<feature type="binding site" evidence="5">
    <location>
        <begin position="112"/>
        <end position="115"/>
    </location>
    <ligand>
        <name>S-adenosyl-L-methionine</name>
        <dbReference type="ChEBI" id="CHEBI:59789"/>
    </ligand>
</feature>
<dbReference type="Gene3D" id="3.40.50.150">
    <property type="entry name" value="Vaccinia Virus protein VP39"/>
    <property type="match status" value="1"/>
</dbReference>
<feature type="binding site" evidence="5">
    <location>
        <position position="177"/>
    </location>
    <ligand>
        <name>S-adenosyl-L-methionine</name>
        <dbReference type="ChEBI" id="CHEBI:59789"/>
    </ligand>
</feature>
<dbReference type="AlphaFoldDB" id="A0A7C3IXA4"/>
<proteinExistence type="predicted"/>
<evidence type="ECO:0000256" key="1">
    <source>
        <dbReference type="ARBA" id="ARBA00022603"/>
    </source>
</evidence>
<reference evidence="7" key="1">
    <citation type="journal article" date="2020" name="mSystems">
        <title>Genome- and Community-Level Interaction Insights into Carbon Utilization and Element Cycling Functions of Hydrothermarchaeota in Hydrothermal Sediment.</title>
        <authorList>
            <person name="Zhou Z."/>
            <person name="Liu Y."/>
            <person name="Xu W."/>
            <person name="Pan J."/>
            <person name="Luo Z.H."/>
            <person name="Li M."/>
        </authorList>
    </citation>
    <scope>NUCLEOTIDE SEQUENCE [LARGE SCALE GENOMIC DNA]</scope>
    <source>
        <strain evidence="7">SpSt-468</strain>
    </source>
</reference>
<organism evidence="7">
    <name type="scientific">Candidatus Methanomethylicus mesodigestus</name>
    <dbReference type="NCBI Taxonomy" id="1867258"/>
    <lineage>
        <taxon>Archaea</taxon>
        <taxon>Thermoproteota</taxon>
        <taxon>Methanosuratincolia</taxon>
        <taxon>Candidatus Methanomethylicales</taxon>
        <taxon>Candidatus Methanomethylicaceae</taxon>
        <taxon>Candidatus Methanomethylicus</taxon>
    </lineage>
</organism>
<dbReference type="Pfam" id="PF14801">
    <property type="entry name" value="TrmI-like_N"/>
    <property type="match status" value="1"/>
</dbReference>
<feature type="domain" description="tRNA (adenine(58)-N(1))-methyltransferase catalytic subunit TRM61 C-terminal" evidence="6">
    <location>
        <begin position="79"/>
        <end position="240"/>
    </location>
</feature>
<dbReference type="GO" id="GO:0160107">
    <property type="term" value="F:tRNA (adenine(58)-N1)-methyltransferase activity"/>
    <property type="evidence" value="ECO:0007669"/>
    <property type="project" value="InterPro"/>
</dbReference>
<dbReference type="SUPFAM" id="SSF53335">
    <property type="entry name" value="S-adenosyl-L-methionine-dependent methyltransferases"/>
    <property type="match status" value="1"/>
</dbReference>
<keyword evidence="3 5" id="KW-0949">S-adenosyl-L-methionine</keyword>
<evidence type="ECO:0000256" key="3">
    <source>
        <dbReference type="ARBA" id="ARBA00022691"/>
    </source>
</evidence>
<dbReference type="CDD" id="cd02440">
    <property type="entry name" value="AdoMet_MTases"/>
    <property type="match status" value="1"/>
</dbReference>
<comment type="caution">
    <text evidence="7">The sequence shown here is derived from an EMBL/GenBank/DDBJ whole genome shotgun (WGS) entry which is preliminary data.</text>
</comment>
<accession>A0A7C3IXA4</accession>
<evidence type="ECO:0000259" key="6">
    <source>
        <dbReference type="Pfam" id="PF08704"/>
    </source>
</evidence>
<sequence>MVSVAPSVISEGDEALLYVNEKKSWIVKIESGKKFHTHRGIVDLGQLIGKPYGSEIQSTMGASMKALPADYLDHLERIARRTQVIYPKDTALITMLANVKPGSRVVECGTGSGALTSYLATHVAPSGKVYTYEVREDFQDNARRNLQKLKLLDYVEMKLKDIALGIDEEGVDAVVLDMATPWLIVEHAFKALRMGGRLVSFSPTINQVEKTVEGLRRAGFVNVKALELIMRTYKVKANETRPDMIMVGHTGYIVAGRRC</sequence>
<dbReference type="InterPro" id="IPR049470">
    <property type="entry name" value="TRM61_C"/>
</dbReference>
<keyword evidence="4" id="KW-0819">tRNA processing</keyword>
<dbReference type="GO" id="GO:0030488">
    <property type="term" value="P:tRNA methylation"/>
    <property type="evidence" value="ECO:0007669"/>
    <property type="project" value="InterPro"/>
</dbReference>
<protein>
    <submittedName>
        <fullName evidence="7">tRNA (Adenine-N1)-methyltransferase</fullName>
    </submittedName>
</protein>
<evidence type="ECO:0000256" key="4">
    <source>
        <dbReference type="ARBA" id="ARBA00022694"/>
    </source>
</evidence>
<dbReference type="InterPro" id="IPR029063">
    <property type="entry name" value="SAM-dependent_MTases_sf"/>
</dbReference>
<evidence type="ECO:0000256" key="5">
    <source>
        <dbReference type="PIRSR" id="PIRSR017269-1"/>
    </source>
</evidence>
<dbReference type="PANTHER" id="PTHR12133">
    <property type="entry name" value="TRNA (ADENINE(58)-N(1))-METHYLTRANSFERASE"/>
    <property type="match status" value="1"/>
</dbReference>
<dbReference type="PIRSF" id="PIRSF017269">
    <property type="entry name" value="GCD14"/>
    <property type="match status" value="1"/>
</dbReference>
<dbReference type="GO" id="GO:0031515">
    <property type="term" value="C:tRNA (m1A) methyltransferase complex"/>
    <property type="evidence" value="ECO:0007669"/>
    <property type="project" value="InterPro"/>
</dbReference>
<dbReference type="InterPro" id="IPR014816">
    <property type="entry name" value="tRNA_MeTrfase_Gcd14"/>
</dbReference>
<keyword evidence="2 7" id="KW-0808">Transferase</keyword>
<dbReference type="Gene3D" id="3.10.330.20">
    <property type="match status" value="1"/>
</dbReference>
<evidence type="ECO:0000313" key="7">
    <source>
        <dbReference type="EMBL" id="HFK20490.1"/>
    </source>
</evidence>